<dbReference type="Proteomes" id="UP001458880">
    <property type="component" value="Unassembled WGS sequence"/>
</dbReference>
<dbReference type="PROSITE" id="PS50200">
    <property type="entry name" value="RA"/>
    <property type="match status" value="1"/>
</dbReference>
<dbReference type="Pfam" id="PF21712">
    <property type="entry name" value="RASSF8-10_RA"/>
    <property type="match status" value="1"/>
</dbReference>
<dbReference type="EMBL" id="JASPKY010000727">
    <property type="protein sequence ID" value="KAK9686130.1"/>
    <property type="molecule type" value="Genomic_DNA"/>
</dbReference>
<feature type="compositionally biased region" description="Pro residues" evidence="2">
    <location>
        <begin position="171"/>
        <end position="187"/>
    </location>
</feature>
<comment type="caution">
    <text evidence="4">The sequence shown here is derived from an EMBL/GenBank/DDBJ whole genome shotgun (WGS) entry which is preliminary data.</text>
</comment>
<dbReference type="PANTHER" id="PTHR15286:SF6">
    <property type="entry name" value="GH01133P"/>
    <property type="match status" value="1"/>
</dbReference>
<dbReference type="GO" id="GO:0007165">
    <property type="term" value="P:signal transduction"/>
    <property type="evidence" value="ECO:0007669"/>
    <property type="project" value="InterPro"/>
</dbReference>
<gene>
    <name evidence="4" type="ORF">QE152_g37421</name>
</gene>
<organism evidence="4 5">
    <name type="scientific">Popillia japonica</name>
    <name type="common">Japanese beetle</name>
    <dbReference type="NCBI Taxonomy" id="7064"/>
    <lineage>
        <taxon>Eukaryota</taxon>
        <taxon>Metazoa</taxon>
        <taxon>Ecdysozoa</taxon>
        <taxon>Arthropoda</taxon>
        <taxon>Hexapoda</taxon>
        <taxon>Insecta</taxon>
        <taxon>Pterygota</taxon>
        <taxon>Neoptera</taxon>
        <taxon>Endopterygota</taxon>
        <taxon>Coleoptera</taxon>
        <taxon>Polyphaga</taxon>
        <taxon>Scarabaeiformia</taxon>
        <taxon>Scarabaeidae</taxon>
        <taxon>Rutelinae</taxon>
        <taxon>Popillia</taxon>
    </lineage>
</organism>
<name>A0AAW1IAB3_POPJA</name>
<dbReference type="SUPFAM" id="SSF54236">
    <property type="entry name" value="Ubiquitin-like"/>
    <property type="match status" value="1"/>
</dbReference>
<evidence type="ECO:0000313" key="4">
    <source>
        <dbReference type="EMBL" id="KAK9686130.1"/>
    </source>
</evidence>
<evidence type="ECO:0000259" key="3">
    <source>
        <dbReference type="PROSITE" id="PS50200"/>
    </source>
</evidence>
<keyword evidence="1" id="KW-0175">Coiled coil</keyword>
<proteinExistence type="predicted"/>
<dbReference type="InterPro" id="IPR048945">
    <property type="entry name" value="RASSF8/10_RA"/>
</dbReference>
<protein>
    <submittedName>
        <fullName evidence="4">Ras association (RalGDS/AF-6) domain</fullName>
    </submittedName>
</protein>
<dbReference type="AlphaFoldDB" id="A0AAW1IAB3"/>
<dbReference type="InterPro" id="IPR000159">
    <property type="entry name" value="RA_dom"/>
</dbReference>
<dbReference type="Gene3D" id="3.10.20.90">
    <property type="entry name" value="Phosphatidylinositol 3-kinase Catalytic Subunit, Chain A, domain 1"/>
    <property type="match status" value="1"/>
</dbReference>
<feature type="compositionally biased region" description="Polar residues" evidence="2">
    <location>
        <begin position="149"/>
        <end position="165"/>
    </location>
</feature>
<dbReference type="InterPro" id="IPR029071">
    <property type="entry name" value="Ubiquitin-like_domsf"/>
</dbReference>
<feature type="coiled-coil region" evidence="1">
    <location>
        <begin position="360"/>
        <end position="408"/>
    </location>
</feature>
<feature type="domain" description="Ras-associating" evidence="3">
    <location>
        <begin position="1"/>
        <end position="82"/>
    </location>
</feature>
<evidence type="ECO:0000256" key="2">
    <source>
        <dbReference type="SAM" id="MobiDB-lite"/>
    </source>
</evidence>
<dbReference type="InterPro" id="IPR033593">
    <property type="entry name" value="N-RASSF"/>
</dbReference>
<keyword evidence="5" id="KW-1185">Reference proteome</keyword>
<accession>A0AAW1IAB3</accession>
<sequence length="571" mass="65311">MELKVWVEGIQRIVCGVTDATTCQDVVFALAHATGKSGRFTLIERWRNNERQLAPNESPLQILTKWGEYSSDVQFILQWSESFKSKVQLPTTPIPATPNIIIESPEKYNKDIQKLLSSTYQGDNIGIVKGIPHVRTNPLEVREFHSSPKKSSQNGGSDISDSPSQRIAPPYKDPPAPPPYRDPPPPTSSVISNDKYKALLQESNKVVNDNKNNINRNEELVHYNVEYRELVSLVNYQREKLSSQQADLTKFDAEILFWEGKEREKQFQLDFIAQELVTMSNASRINVEQIQALSYVEEEVDLVKQQEKTLKSEITLLRSKLANCETELLQCKNKIRLVMDELQMEQRAQSRRNESRKQMERNLLAEIERIQHDLDLAKQSTELHHLTAEALKKEVATLEGAIIEKKKQVEHLVTEMKEANLHSLTIAPPEELKHIFEGSNKVGGSTRKMIGSPRQLENAVPTNKNPHGVWMPRTRLRKTQRGNKDINIYMQAYEEIAKGKSVRAAAVAFDSCHVSLRGYKKKRDDAENDPATSIKMGYRAPNKIFTDDQEKVLVKYLVRRSDDKRSMNFGR</sequence>
<dbReference type="SMART" id="SM00314">
    <property type="entry name" value="RA"/>
    <property type="match status" value="1"/>
</dbReference>
<dbReference type="PANTHER" id="PTHR15286">
    <property type="entry name" value="RAS-ASSOCIATING DOMAIN CONTAINING PROTEIN"/>
    <property type="match status" value="1"/>
</dbReference>
<evidence type="ECO:0000313" key="5">
    <source>
        <dbReference type="Proteomes" id="UP001458880"/>
    </source>
</evidence>
<reference evidence="4 5" key="1">
    <citation type="journal article" date="2024" name="BMC Genomics">
        <title>De novo assembly and annotation of Popillia japonica's genome with initial clues to its potential as an invasive pest.</title>
        <authorList>
            <person name="Cucini C."/>
            <person name="Boschi S."/>
            <person name="Funari R."/>
            <person name="Cardaioli E."/>
            <person name="Iannotti N."/>
            <person name="Marturano G."/>
            <person name="Paoli F."/>
            <person name="Bruttini M."/>
            <person name="Carapelli A."/>
            <person name="Frati F."/>
            <person name="Nardi F."/>
        </authorList>
    </citation>
    <scope>NUCLEOTIDE SEQUENCE [LARGE SCALE GENOMIC DNA]</scope>
    <source>
        <strain evidence="4">DMR45628</strain>
    </source>
</reference>
<feature type="region of interest" description="Disordered" evidence="2">
    <location>
        <begin position="143"/>
        <end position="191"/>
    </location>
</feature>
<evidence type="ECO:0000256" key="1">
    <source>
        <dbReference type="SAM" id="Coils"/>
    </source>
</evidence>